<evidence type="ECO:0000256" key="8">
    <source>
        <dbReference type="PIRSR" id="PIRSR602401-1"/>
    </source>
</evidence>
<dbReference type="STRING" id="27342.A0A0H2RGM4"/>
<evidence type="ECO:0000256" key="4">
    <source>
        <dbReference type="ARBA" id="ARBA00022723"/>
    </source>
</evidence>
<evidence type="ECO:0000256" key="2">
    <source>
        <dbReference type="ARBA" id="ARBA00005179"/>
    </source>
</evidence>
<keyword evidence="11" id="KW-1185">Reference proteome</keyword>
<name>A0A0H2RGM4_9AGAM</name>
<reference evidence="10 11" key="1">
    <citation type="submission" date="2015-04" db="EMBL/GenBank/DDBJ databases">
        <title>Complete genome sequence of Schizopora paradoxa KUC8140, a cosmopolitan wood degrader in East Asia.</title>
        <authorList>
            <consortium name="DOE Joint Genome Institute"/>
            <person name="Min B."/>
            <person name="Park H."/>
            <person name="Jang Y."/>
            <person name="Kim J.-J."/>
            <person name="Kim K.H."/>
            <person name="Pangilinan J."/>
            <person name="Lipzen A."/>
            <person name="Riley R."/>
            <person name="Grigoriev I.V."/>
            <person name="Spatafora J.W."/>
            <person name="Choi I.-G."/>
        </authorList>
    </citation>
    <scope>NUCLEOTIDE SEQUENCE [LARGE SCALE GENOMIC DNA]</scope>
    <source>
        <strain evidence="10 11">KUC8140</strain>
    </source>
</reference>
<dbReference type="SUPFAM" id="SSF48264">
    <property type="entry name" value="Cytochrome P450"/>
    <property type="match status" value="1"/>
</dbReference>
<keyword evidence="4 8" id="KW-0479">Metal-binding</keyword>
<dbReference type="InterPro" id="IPR002401">
    <property type="entry name" value="Cyt_P450_E_grp-I"/>
</dbReference>
<evidence type="ECO:0000256" key="5">
    <source>
        <dbReference type="ARBA" id="ARBA00023002"/>
    </source>
</evidence>
<keyword evidence="5" id="KW-0560">Oxidoreductase</keyword>
<comment type="similarity">
    <text evidence="3">Belongs to the cytochrome P450 family.</text>
</comment>
<dbReference type="PANTHER" id="PTHR24305:SF187">
    <property type="entry name" value="P450, PUTATIVE (EUROFUNG)-RELATED"/>
    <property type="match status" value="1"/>
</dbReference>
<feature type="transmembrane region" description="Helical" evidence="9">
    <location>
        <begin position="56"/>
        <end position="78"/>
    </location>
</feature>
<protein>
    <submittedName>
        <fullName evidence="10">Cytochrome P450</fullName>
    </submittedName>
</protein>
<keyword evidence="8" id="KW-0349">Heme</keyword>
<accession>A0A0H2RGM4</accession>
<dbReference type="Gene3D" id="1.10.630.10">
    <property type="entry name" value="Cytochrome P450"/>
    <property type="match status" value="1"/>
</dbReference>
<dbReference type="GO" id="GO:0020037">
    <property type="term" value="F:heme binding"/>
    <property type="evidence" value="ECO:0007669"/>
    <property type="project" value="InterPro"/>
</dbReference>
<organism evidence="10 11">
    <name type="scientific">Schizopora paradoxa</name>
    <dbReference type="NCBI Taxonomy" id="27342"/>
    <lineage>
        <taxon>Eukaryota</taxon>
        <taxon>Fungi</taxon>
        <taxon>Dikarya</taxon>
        <taxon>Basidiomycota</taxon>
        <taxon>Agaricomycotina</taxon>
        <taxon>Agaricomycetes</taxon>
        <taxon>Hymenochaetales</taxon>
        <taxon>Schizoporaceae</taxon>
        <taxon>Schizopora</taxon>
    </lineage>
</organism>
<evidence type="ECO:0000256" key="7">
    <source>
        <dbReference type="ARBA" id="ARBA00023033"/>
    </source>
</evidence>
<dbReference type="EMBL" id="KQ086018">
    <property type="protein sequence ID" value="KLO10727.1"/>
    <property type="molecule type" value="Genomic_DNA"/>
</dbReference>
<dbReference type="PRINTS" id="PR00463">
    <property type="entry name" value="EP450I"/>
</dbReference>
<evidence type="ECO:0000256" key="1">
    <source>
        <dbReference type="ARBA" id="ARBA00001971"/>
    </source>
</evidence>
<dbReference type="GO" id="GO:0005506">
    <property type="term" value="F:iron ion binding"/>
    <property type="evidence" value="ECO:0007669"/>
    <property type="project" value="InterPro"/>
</dbReference>
<comment type="pathway">
    <text evidence="2">Secondary metabolite biosynthesis.</text>
</comment>
<keyword evidence="9" id="KW-1133">Transmembrane helix</keyword>
<proteinExistence type="inferred from homology"/>
<evidence type="ECO:0000256" key="9">
    <source>
        <dbReference type="SAM" id="Phobius"/>
    </source>
</evidence>
<dbReference type="PANTHER" id="PTHR24305">
    <property type="entry name" value="CYTOCHROME P450"/>
    <property type="match status" value="1"/>
</dbReference>
<evidence type="ECO:0000313" key="10">
    <source>
        <dbReference type="EMBL" id="KLO10727.1"/>
    </source>
</evidence>
<gene>
    <name evidence="10" type="ORF">SCHPADRAFT_916239</name>
</gene>
<keyword evidence="9" id="KW-0812">Transmembrane</keyword>
<dbReference type="CDD" id="cd11061">
    <property type="entry name" value="CYP67-like"/>
    <property type="match status" value="1"/>
</dbReference>
<dbReference type="OrthoDB" id="6692864at2759"/>
<dbReference type="GO" id="GO:0004497">
    <property type="term" value="F:monooxygenase activity"/>
    <property type="evidence" value="ECO:0007669"/>
    <property type="project" value="UniProtKB-KW"/>
</dbReference>
<keyword evidence="9" id="KW-0472">Membrane</keyword>
<dbReference type="Proteomes" id="UP000053477">
    <property type="component" value="Unassembled WGS sequence"/>
</dbReference>
<dbReference type="PRINTS" id="PR00385">
    <property type="entry name" value="P450"/>
</dbReference>
<dbReference type="InterPro" id="IPR036396">
    <property type="entry name" value="Cyt_P450_sf"/>
</dbReference>
<keyword evidence="6 8" id="KW-0408">Iron</keyword>
<evidence type="ECO:0000256" key="6">
    <source>
        <dbReference type="ARBA" id="ARBA00023004"/>
    </source>
</evidence>
<sequence>MSLQEALVLVVASAILTHLYLRNFEPEPKKAHLVLLGIIVVPCLDSVLLKKHVDSILIRLALASSVYWSALSLSIVLYRISPWHPLAKFPGPRFLYTSKLLGAVLAKRGDGHLRIKKLHDEFGPIVRIGPNEISVVDVSALSPILGADGMPKGPMWDGRRPPNGICNIEMLRDPVEHLRRRKVWNRAFTTNAVKDYEEVVVKRSLQLLDALVSQSANGGSIDLTKWYSYFTFDIMGDMLFGGGFEFIRDGDRHGIMDLMTHTVVALSMIQHLPWFVGIYEKLPITPAGLSKFREFAMKCVKDRRARGAVTKDVFHYIMNEDGVDKVPLTLPEVLSDAGIAVVAGSDTTSSTMTVLFYYLLSNPSAYKRLREEINSAFPIHDGHPFDASKLSSLPYLNAVINEALRLQPPVPVYLQRAPQAGSGGRWVASQFIPEGTAVDVAPYALHRDPRYFSPHPDEFIPERWLKPTEDTETKFTTNMLAFIPFSMGPSNCVGKNLAMLEMRMVTALLVQQLDMKFGDGFNGEKWEENIEEYFVIKPPPLPIQISRTVSN</sequence>
<dbReference type="InterPro" id="IPR001128">
    <property type="entry name" value="Cyt_P450"/>
</dbReference>
<evidence type="ECO:0000256" key="3">
    <source>
        <dbReference type="ARBA" id="ARBA00010617"/>
    </source>
</evidence>
<comment type="cofactor">
    <cofactor evidence="1 8">
        <name>heme</name>
        <dbReference type="ChEBI" id="CHEBI:30413"/>
    </cofactor>
</comment>
<evidence type="ECO:0000313" key="11">
    <source>
        <dbReference type="Proteomes" id="UP000053477"/>
    </source>
</evidence>
<feature type="binding site" description="axial binding residue" evidence="8">
    <location>
        <position position="492"/>
    </location>
    <ligand>
        <name>heme</name>
        <dbReference type="ChEBI" id="CHEBI:30413"/>
    </ligand>
    <ligandPart>
        <name>Fe</name>
        <dbReference type="ChEBI" id="CHEBI:18248"/>
    </ligandPart>
</feature>
<dbReference type="Pfam" id="PF00067">
    <property type="entry name" value="p450"/>
    <property type="match status" value="1"/>
</dbReference>
<dbReference type="GO" id="GO:0016705">
    <property type="term" value="F:oxidoreductase activity, acting on paired donors, with incorporation or reduction of molecular oxygen"/>
    <property type="evidence" value="ECO:0007669"/>
    <property type="project" value="InterPro"/>
</dbReference>
<dbReference type="AlphaFoldDB" id="A0A0H2RGM4"/>
<dbReference type="InParanoid" id="A0A0H2RGM4"/>
<keyword evidence="7" id="KW-0503">Monooxygenase</keyword>
<feature type="transmembrane region" description="Helical" evidence="9">
    <location>
        <begin position="31"/>
        <end position="49"/>
    </location>
</feature>
<dbReference type="InterPro" id="IPR050121">
    <property type="entry name" value="Cytochrome_P450_monoxygenase"/>
</dbReference>